<proteinExistence type="predicted"/>
<name>A0A6J7WIX2_9CAUD</name>
<organism evidence="1">
    <name type="scientific">uncultured Caudovirales phage</name>
    <dbReference type="NCBI Taxonomy" id="2100421"/>
    <lineage>
        <taxon>Viruses</taxon>
        <taxon>Duplodnaviria</taxon>
        <taxon>Heunggongvirae</taxon>
        <taxon>Uroviricota</taxon>
        <taxon>Caudoviricetes</taxon>
        <taxon>Peduoviridae</taxon>
        <taxon>Maltschvirus</taxon>
        <taxon>Maltschvirus maltsch</taxon>
    </lineage>
</organism>
<reference evidence="1" key="1">
    <citation type="submission" date="2020-05" db="EMBL/GenBank/DDBJ databases">
        <authorList>
            <person name="Chiriac C."/>
            <person name="Salcher M."/>
            <person name="Ghai R."/>
            <person name="Kavagutti S V."/>
        </authorList>
    </citation>
    <scope>NUCLEOTIDE SEQUENCE</scope>
</reference>
<accession>A0A6J7WIX2</accession>
<dbReference type="EMBL" id="LR798251">
    <property type="protein sequence ID" value="CAB5217931.1"/>
    <property type="molecule type" value="Genomic_DNA"/>
</dbReference>
<evidence type="ECO:0000313" key="1">
    <source>
        <dbReference type="EMBL" id="CAB5217931.1"/>
    </source>
</evidence>
<protein>
    <submittedName>
        <fullName evidence="1">Uncharacterized protein</fullName>
    </submittedName>
</protein>
<sequence length="109" mass="12352">MVIETCKRVILTLYWWLVSEYITLTVNGSNMEVFMDENEEVEDNRPTHTLIPAVRVYVGAVTPDGDFVTTDELELWLSQKGPKATIVELLDSGIGSIFVVDHHSEEKLL</sequence>
<gene>
    <name evidence="1" type="ORF">UFOVP210_29</name>
</gene>